<dbReference type="InterPro" id="IPR007197">
    <property type="entry name" value="rSAM"/>
</dbReference>
<comment type="similarity">
    <text evidence="6">Belongs to the radical SAM superfamily. Anaerobic sulfatase-maturating enzyme family.</text>
</comment>
<keyword evidence="4" id="KW-0408">Iron</keyword>
<dbReference type="Pfam" id="PF04055">
    <property type="entry name" value="Radical_SAM"/>
    <property type="match status" value="1"/>
</dbReference>
<organism evidence="8 9">
    <name type="scientific">Streptomyces thermoviolaceus subsp. thermoviolaceus</name>
    <dbReference type="NCBI Taxonomy" id="66860"/>
    <lineage>
        <taxon>Bacteria</taxon>
        <taxon>Bacillati</taxon>
        <taxon>Actinomycetota</taxon>
        <taxon>Actinomycetes</taxon>
        <taxon>Kitasatosporales</taxon>
        <taxon>Streptomycetaceae</taxon>
        <taxon>Streptomyces</taxon>
    </lineage>
</organism>
<dbReference type="PROSITE" id="PS51918">
    <property type="entry name" value="RADICAL_SAM"/>
    <property type="match status" value="1"/>
</dbReference>
<evidence type="ECO:0000259" key="7">
    <source>
        <dbReference type="PROSITE" id="PS51918"/>
    </source>
</evidence>
<proteinExistence type="inferred from homology"/>
<dbReference type="Pfam" id="PF13186">
    <property type="entry name" value="SPASM"/>
    <property type="match status" value="1"/>
</dbReference>
<keyword evidence="5" id="KW-0411">Iron-sulfur</keyword>
<dbReference type="SMART" id="SM00729">
    <property type="entry name" value="Elp3"/>
    <property type="match status" value="1"/>
</dbReference>
<name>A0ABX0YTK5_STRTL</name>
<accession>A0ABX0YTK5</accession>
<evidence type="ECO:0000313" key="8">
    <source>
        <dbReference type="EMBL" id="NJP15254.1"/>
    </source>
</evidence>
<evidence type="ECO:0000256" key="3">
    <source>
        <dbReference type="ARBA" id="ARBA00022723"/>
    </source>
</evidence>
<evidence type="ECO:0000256" key="1">
    <source>
        <dbReference type="ARBA" id="ARBA00001966"/>
    </source>
</evidence>
<dbReference type="InterPro" id="IPR023885">
    <property type="entry name" value="4Fe4S-binding_SPASM_dom"/>
</dbReference>
<dbReference type="NCBIfam" id="TIGR04085">
    <property type="entry name" value="rSAM_more_4Fe4S"/>
    <property type="match status" value="1"/>
</dbReference>
<keyword evidence="9" id="KW-1185">Reference proteome</keyword>
<dbReference type="SFLD" id="SFLDG01072">
    <property type="entry name" value="dehydrogenase_like"/>
    <property type="match status" value="1"/>
</dbReference>
<comment type="cofactor">
    <cofactor evidence="1">
        <name>[4Fe-4S] cluster</name>
        <dbReference type="ChEBI" id="CHEBI:49883"/>
    </cofactor>
</comment>
<gene>
    <name evidence="8" type="ORF">HCJ95_13375</name>
</gene>
<dbReference type="InterPro" id="IPR058240">
    <property type="entry name" value="rSAM_sf"/>
</dbReference>
<dbReference type="InterPro" id="IPR006638">
    <property type="entry name" value="Elp3/MiaA/NifB-like_rSAM"/>
</dbReference>
<dbReference type="SUPFAM" id="SSF102114">
    <property type="entry name" value="Radical SAM enzymes"/>
    <property type="match status" value="1"/>
</dbReference>
<evidence type="ECO:0000256" key="6">
    <source>
        <dbReference type="ARBA" id="ARBA00023601"/>
    </source>
</evidence>
<sequence>MQLSLGPATSVAATDELRFIERDGKTLVVAPGTAGWTVTDDAGTLGLLHRVNGARPLPLGEIERSVPRDCVMELFRRGLLSLDGIAYGTSSSRSESLQIVAPKSAHNTYPVLAVFHVHNWCNLACTYCYTIDDGVPPERLTREHMCKAVDDMVRLPTAFTGFEFHGGEPTMAMPDIEAVTRYAEEVYAKAGKRAAFSIQTNGYYLSEKICDFLAEHRFSVRVSLDGTEETHDEFRVDRGGKGSYRGVVSGIRRLQDRGVPVHAVCVVHIGNTDRIVEMYDSMAALGVQSIRFLPVFKTGKADEKDWLTGDRYFEAYLRVVKHVAALGRRGEPVVPLANLIAGELGSLRSFRREYMCMRNPCGAGVNMITVDVNGDLYPCEEMVGKPEFVIGNLADTSVREAIDTSPVVQKLRERHVEEIPECSRCTWKQLCHGGCVHKSYTHFKRLDRESEHCSYYKRIYEELIWLEQAEPGSWDALSPAGR</sequence>
<dbReference type="Gene3D" id="3.20.20.70">
    <property type="entry name" value="Aldolase class I"/>
    <property type="match status" value="1"/>
</dbReference>
<reference evidence="8 9" key="1">
    <citation type="submission" date="2020-03" db="EMBL/GenBank/DDBJ databases">
        <title>WGS of actinomycetes isolated from Thailand.</title>
        <authorList>
            <person name="Thawai C."/>
        </authorList>
    </citation>
    <scope>NUCLEOTIDE SEQUENCE [LARGE SCALE GENOMIC DNA]</scope>
    <source>
        <strain evidence="8 9">NBRC 13905</strain>
    </source>
</reference>
<evidence type="ECO:0000256" key="5">
    <source>
        <dbReference type="ARBA" id="ARBA00023014"/>
    </source>
</evidence>
<dbReference type="InterPro" id="IPR023867">
    <property type="entry name" value="Sulphatase_maturase_rSAM"/>
</dbReference>
<comment type="caution">
    <text evidence="8">The sequence shown here is derived from an EMBL/GenBank/DDBJ whole genome shotgun (WGS) entry which is preliminary data.</text>
</comment>
<feature type="domain" description="Radical SAM core" evidence="7">
    <location>
        <begin position="107"/>
        <end position="329"/>
    </location>
</feature>
<dbReference type="EMBL" id="JAATEL010000012">
    <property type="protein sequence ID" value="NJP15254.1"/>
    <property type="molecule type" value="Genomic_DNA"/>
</dbReference>
<dbReference type="PANTHER" id="PTHR43273:SF3">
    <property type="entry name" value="ANAEROBIC SULFATASE-MATURATING ENZYME HOMOLOG ASLB-RELATED"/>
    <property type="match status" value="1"/>
</dbReference>
<keyword evidence="3" id="KW-0479">Metal-binding</keyword>
<dbReference type="SFLD" id="SFLDG01386">
    <property type="entry name" value="main_SPASM_domain-containing"/>
    <property type="match status" value="1"/>
</dbReference>
<dbReference type="SFLD" id="SFLDS00029">
    <property type="entry name" value="Radical_SAM"/>
    <property type="match status" value="1"/>
</dbReference>
<dbReference type="CDD" id="cd01335">
    <property type="entry name" value="Radical_SAM"/>
    <property type="match status" value="1"/>
</dbReference>
<dbReference type="Proteomes" id="UP000635996">
    <property type="component" value="Unassembled WGS sequence"/>
</dbReference>
<evidence type="ECO:0000313" key="9">
    <source>
        <dbReference type="Proteomes" id="UP000635996"/>
    </source>
</evidence>
<dbReference type="SFLD" id="SFLDG01384">
    <property type="entry name" value="thioether_bond_formation_requi"/>
    <property type="match status" value="1"/>
</dbReference>
<dbReference type="InterPro" id="IPR013785">
    <property type="entry name" value="Aldolase_TIM"/>
</dbReference>
<evidence type="ECO:0000256" key="2">
    <source>
        <dbReference type="ARBA" id="ARBA00022691"/>
    </source>
</evidence>
<dbReference type="SFLD" id="SFLDG01067">
    <property type="entry name" value="SPASM/twitch_domain_containing"/>
    <property type="match status" value="1"/>
</dbReference>
<dbReference type="RefSeq" id="WP_168131634.1">
    <property type="nucleotide sequence ID" value="NZ_JAATEL010000012.1"/>
</dbReference>
<evidence type="ECO:0000256" key="4">
    <source>
        <dbReference type="ARBA" id="ARBA00023004"/>
    </source>
</evidence>
<keyword evidence="2" id="KW-0949">S-adenosyl-L-methionine</keyword>
<protein>
    <submittedName>
        <fullName evidence="8">Radical SAM protein</fullName>
    </submittedName>
</protein>
<dbReference type="PANTHER" id="PTHR43273">
    <property type="entry name" value="ANAEROBIC SULFATASE-MATURATING ENZYME HOMOLOG ASLB-RELATED"/>
    <property type="match status" value="1"/>
</dbReference>